<gene>
    <name evidence="2" type="ORF">ENX68_03795</name>
</gene>
<dbReference type="InterPro" id="IPR036388">
    <property type="entry name" value="WH-like_DNA-bd_sf"/>
</dbReference>
<reference evidence="2" key="1">
    <citation type="journal article" date="2020" name="mSystems">
        <title>Genome- and Community-Level Interaction Insights into Carbon Utilization and Element Cycling Functions of Hydrothermarchaeota in Hydrothermal Sediment.</title>
        <authorList>
            <person name="Zhou Z."/>
            <person name="Liu Y."/>
            <person name="Xu W."/>
            <person name="Pan J."/>
            <person name="Luo Z.H."/>
            <person name="Li M."/>
        </authorList>
    </citation>
    <scope>NUCLEOTIDE SEQUENCE [LARGE SCALE GENOMIC DNA]</scope>
    <source>
        <strain evidence="2">SpSt-961</strain>
    </source>
</reference>
<dbReference type="InterPro" id="IPR009061">
    <property type="entry name" value="DNA-bd_dom_put_sf"/>
</dbReference>
<evidence type="ECO:0000259" key="1">
    <source>
        <dbReference type="Pfam" id="PF12728"/>
    </source>
</evidence>
<dbReference type="AlphaFoldDB" id="A0A7V3RH52"/>
<dbReference type="SUPFAM" id="SSF46955">
    <property type="entry name" value="Putative DNA-binding domain"/>
    <property type="match status" value="1"/>
</dbReference>
<dbReference type="Gene3D" id="1.10.10.10">
    <property type="entry name" value="Winged helix-like DNA-binding domain superfamily/Winged helix DNA-binding domain"/>
    <property type="match status" value="1"/>
</dbReference>
<feature type="domain" description="Helix-turn-helix" evidence="1">
    <location>
        <begin position="5"/>
        <end position="53"/>
    </location>
</feature>
<accession>A0A7V3RH52</accession>
<dbReference type="EMBL" id="DTOZ01000097">
    <property type="protein sequence ID" value="HGE78107.1"/>
    <property type="molecule type" value="Genomic_DNA"/>
</dbReference>
<organism evidence="2">
    <name type="scientific">candidate division WOR-3 bacterium</name>
    <dbReference type="NCBI Taxonomy" id="2052148"/>
    <lineage>
        <taxon>Bacteria</taxon>
        <taxon>Bacteria division WOR-3</taxon>
    </lineage>
</organism>
<dbReference type="NCBIfam" id="TIGR01764">
    <property type="entry name" value="excise"/>
    <property type="match status" value="1"/>
</dbReference>
<dbReference type="InterPro" id="IPR010093">
    <property type="entry name" value="SinI_DNA-bd"/>
</dbReference>
<dbReference type="InterPro" id="IPR041657">
    <property type="entry name" value="HTH_17"/>
</dbReference>
<keyword evidence="2" id="KW-0238">DNA-binding</keyword>
<sequence length="63" mass="7483">MKLIDIQTLSALLSVKTKTIYDWVHKAYIPYIKVGRLIRFDENEIKQWLEKKRVNKSSGKFSI</sequence>
<name>A0A7V3RH52_UNCW3</name>
<proteinExistence type="predicted"/>
<dbReference type="Pfam" id="PF12728">
    <property type="entry name" value="HTH_17"/>
    <property type="match status" value="1"/>
</dbReference>
<dbReference type="GO" id="GO:0003677">
    <property type="term" value="F:DNA binding"/>
    <property type="evidence" value="ECO:0007669"/>
    <property type="project" value="UniProtKB-KW"/>
</dbReference>
<evidence type="ECO:0000313" key="2">
    <source>
        <dbReference type="EMBL" id="HGE78107.1"/>
    </source>
</evidence>
<comment type="caution">
    <text evidence="2">The sequence shown here is derived from an EMBL/GenBank/DDBJ whole genome shotgun (WGS) entry which is preliminary data.</text>
</comment>
<protein>
    <submittedName>
        <fullName evidence="2">DNA-binding protein</fullName>
    </submittedName>
</protein>